<proteinExistence type="predicted"/>
<dbReference type="KEGG" id="gps:C427_5607"/>
<keyword evidence="2" id="KW-1185">Reference proteome</keyword>
<organism evidence="1 2">
    <name type="scientific">Paraglaciecola psychrophila 170</name>
    <dbReference type="NCBI Taxonomy" id="1129794"/>
    <lineage>
        <taxon>Bacteria</taxon>
        <taxon>Pseudomonadati</taxon>
        <taxon>Pseudomonadota</taxon>
        <taxon>Gammaproteobacteria</taxon>
        <taxon>Alteromonadales</taxon>
        <taxon>Alteromonadaceae</taxon>
        <taxon>Paraglaciecola</taxon>
    </lineage>
</organism>
<dbReference type="HOGENOM" id="CLU_3010178_0_0_6"/>
<dbReference type="AlphaFoldDB" id="K7A7X8"/>
<sequence length="56" mass="6186">MFLYQYFFCHVGNACLALFLLAGIIDTLSRGGGGATPHKHTMKPSEVYAGFEYQGR</sequence>
<dbReference type="PATRIC" id="fig|1129794.4.peg.5584"/>
<protein>
    <submittedName>
        <fullName evidence="1">Uncharacterized protein</fullName>
    </submittedName>
</protein>
<evidence type="ECO:0000313" key="1">
    <source>
        <dbReference type="EMBL" id="AGH47701.1"/>
    </source>
</evidence>
<evidence type="ECO:0000313" key="2">
    <source>
        <dbReference type="Proteomes" id="UP000011864"/>
    </source>
</evidence>
<dbReference type="Proteomes" id="UP000011864">
    <property type="component" value="Chromosome"/>
</dbReference>
<gene>
    <name evidence="1" type="ORF">C427_5607</name>
</gene>
<accession>K7A7X8</accession>
<name>K7A7X8_9ALTE</name>
<reference evidence="1 2" key="1">
    <citation type="journal article" date="2013" name="Genome Announc.">
        <title>Complete Genome Sequence of Glaciecola psychrophila Strain 170T.</title>
        <authorList>
            <person name="Yin J."/>
            <person name="Chen J."/>
            <person name="Liu G."/>
            <person name="Yu Y."/>
            <person name="Song L."/>
            <person name="Wang X."/>
            <person name="Qu X."/>
        </authorList>
    </citation>
    <scope>NUCLEOTIDE SEQUENCE [LARGE SCALE GENOMIC DNA]</scope>
    <source>
        <strain evidence="1 2">170</strain>
    </source>
</reference>
<dbReference type="EMBL" id="CP003837">
    <property type="protein sequence ID" value="AGH47701.1"/>
    <property type="molecule type" value="Genomic_DNA"/>
</dbReference>